<keyword evidence="2" id="KW-1133">Transmembrane helix</keyword>
<dbReference type="AlphaFoldDB" id="A0A8H3PKD5"/>
<evidence type="ECO:0000256" key="1">
    <source>
        <dbReference type="SAM" id="MobiDB-lite"/>
    </source>
</evidence>
<comment type="caution">
    <text evidence="3">The sequence shown here is derived from an EMBL/GenBank/DDBJ whole genome shotgun (WGS) entry which is preliminary data.</text>
</comment>
<dbReference type="Proteomes" id="UP000664203">
    <property type="component" value="Unassembled WGS sequence"/>
</dbReference>
<feature type="region of interest" description="Disordered" evidence="1">
    <location>
        <begin position="283"/>
        <end position="311"/>
    </location>
</feature>
<evidence type="ECO:0000313" key="3">
    <source>
        <dbReference type="EMBL" id="CAF9942634.1"/>
    </source>
</evidence>
<name>A0A8H3PKD5_9LECA</name>
<protein>
    <submittedName>
        <fullName evidence="3">Uncharacterized protein</fullName>
    </submittedName>
</protein>
<accession>A0A8H3PKD5</accession>
<keyword evidence="2" id="KW-0472">Membrane</keyword>
<sequence>MSYRKWIWGFLIFCTIMSLGAAVVTDLLCGILFLLPFGPRELPRPLTPTFRPITPLRSLPPNTTNLNPSLEQNIGIAVASMPALRQLLLTRKKSHPSRTSEPLCKHHKNAIRPPLHPFAKFSDSDLVRLSDDDFPTEISSCKEFPTPTPRMTDIEGCHNTRASLIRLSMVPPPLWTKRKKTSVEKVEMSPVSPTPTLVEREPLASSAEQVRPSTGAPSWGHGKISSADRAYTLNDRRLGMVAPLSIDRPPSPLVAGRVQPLGKFEETGLRHSRVATLEEMMSLENPAAMGSSCRIDGKRRKGTPKTSPKLP</sequence>
<dbReference type="EMBL" id="CAJPDR010000783">
    <property type="protein sequence ID" value="CAF9942634.1"/>
    <property type="molecule type" value="Genomic_DNA"/>
</dbReference>
<feature type="region of interest" description="Disordered" evidence="1">
    <location>
        <begin position="186"/>
        <end position="223"/>
    </location>
</feature>
<organism evidence="3 4">
    <name type="scientific">Alectoria fallacina</name>
    <dbReference type="NCBI Taxonomy" id="1903189"/>
    <lineage>
        <taxon>Eukaryota</taxon>
        <taxon>Fungi</taxon>
        <taxon>Dikarya</taxon>
        <taxon>Ascomycota</taxon>
        <taxon>Pezizomycotina</taxon>
        <taxon>Lecanoromycetes</taxon>
        <taxon>OSLEUM clade</taxon>
        <taxon>Lecanoromycetidae</taxon>
        <taxon>Lecanorales</taxon>
        <taxon>Lecanorineae</taxon>
        <taxon>Parmeliaceae</taxon>
        <taxon>Alectoria</taxon>
    </lineage>
</organism>
<evidence type="ECO:0000313" key="4">
    <source>
        <dbReference type="Proteomes" id="UP000664203"/>
    </source>
</evidence>
<proteinExistence type="predicted"/>
<gene>
    <name evidence="3" type="ORF">ALECFALPRED_009870</name>
</gene>
<keyword evidence="2" id="KW-0812">Transmembrane</keyword>
<keyword evidence="4" id="KW-1185">Reference proteome</keyword>
<feature type="transmembrane region" description="Helical" evidence="2">
    <location>
        <begin position="6"/>
        <end position="35"/>
    </location>
</feature>
<dbReference type="OrthoDB" id="3934549at2759"/>
<evidence type="ECO:0000256" key="2">
    <source>
        <dbReference type="SAM" id="Phobius"/>
    </source>
</evidence>
<reference evidence="3" key="1">
    <citation type="submission" date="2021-03" db="EMBL/GenBank/DDBJ databases">
        <authorList>
            <person name="Tagirdzhanova G."/>
        </authorList>
    </citation>
    <scope>NUCLEOTIDE SEQUENCE</scope>
</reference>
<feature type="compositionally biased region" description="Polar residues" evidence="1">
    <location>
        <begin position="206"/>
        <end position="216"/>
    </location>
</feature>